<protein>
    <recommendedName>
        <fullName evidence="7">Xylanolytic transcriptional activator regulatory domain-containing protein</fullName>
    </recommendedName>
</protein>
<evidence type="ECO:0000256" key="4">
    <source>
        <dbReference type="ARBA" id="ARBA00023163"/>
    </source>
</evidence>
<feature type="domain" description="Xylanolytic transcriptional activator regulatory" evidence="7">
    <location>
        <begin position="284"/>
        <end position="368"/>
    </location>
</feature>
<feature type="compositionally biased region" description="Low complexity" evidence="6">
    <location>
        <begin position="11"/>
        <end position="32"/>
    </location>
</feature>
<evidence type="ECO:0000256" key="2">
    <source>
        <dbReference type="ARBA" id="ARBA00022723"/>
    </source>
</evidence>
<dbReference type="InterPro" id="IPR007219">
    <property type="entry name" value="XnlR_reg_dom"/>
</dbReference>
<dbReference type="EMBL" id="KN846993">
    <property type="protein sequence ID" value="KIW90378.1"/>
    <property type="molecule type" value="Genomic_DNA"/>
</dbReference>
<dbReference type="CDD" id="cd12148">
    <property type="entry name" value="fungal_TF_MHR"/>
    <property type="match status" value="1"/>
</dbReference>
<dbReference type="GO" id="GO:0008270">
    <property type="term" value="F:zinc ion binding"/>
    <property type="evidence" value="ECO:0007669"/>
    <property type="project" value="InterPro"/>
</dbReference>
<dbReference type="AlphaFoldDB" id="A0A0D2HAT1"/>
<accession>A0A0D2HAT1</accession>
<name>A0A0D2HAT1_CLAB1</name>
<evidence type="ECO:0000256" key="6">
    <source>
        <dbReference type="SAM" id="MobiDB-lite"/>
    </source>
</evidence>
<reference evidence="8" key="1">
    <citation type="submission" date="2015-01" db="EMBL/GenBank/DDBJ databases">
        <title>The Genome Sequence of Cladophialophora bantiana CBS 173.52.</title>
        <authorList>
            <consortium name="The Broad Institute Genomics Platform"/>
            <person name="Cuomo C."/>
            <person name="de Hoog S."/>
            <person name="Gorbushina A."/>
            <person name="Stielow B."/>
            <person name="Teixiera M."/>
            <person name="Abouelleil A."/>
            <person name="Chapman S.B."/>
            <person name="Priest M."/>
            <person name="Young S.K."/>
            <person name="Wortman J."/>
            <person name="Nusbaum C."/>
            <person name="Birren B."/>
        </authorList>
    </citation>
    <scope>NUCLEOTIDE SEQUENCE [LARGE SCALE GENOMIC DNA]</scope>
    <source>
        <strain evidence="8">CBS 173.52</strain>
    </source>
</reference>
<dbReference type="HOGENOM" id="CLU_011017_2_1_1"/>
<dbReference type="SMART" id="SM00906">
    <property type="entry name" value="Fungal_trans"/>
    <property type="match status" value="1"/>
</dbReference>
<dbReference type="GO" id="GO:0005634">
    <property type="term" value="C:nucleus"/>
    <property type="evidence" value="ECO:0007669"/>
    <property type="project" value="UniProtKB-SubCell"/>
</dbReference>
<comment type="subcellular location">
    <subcellularLocation>
        <location evidence="1">Nucleus</location>
    </subcellularLocation>
</comment>
<sequence length="469" mass="52353">MQMDQSNNDHSATVTETATTTTSGAAVAFQQPTPTPPSTMSRDINMSVPTCQVIENDPSSESQPQMGLGTSGQMSDKDGLDPWKSQPLFDQEVAWHHNHDSVVHFDHNDLLYDGILDLNLLLDPSIDGVEQPRISPSADCANDSDAIAQETCRSRVCHDPVELYSHLLQLYFEKIQPWLPLFHRPKFEDQFAGKLCHLDLATSSSSPESAFVLNAMFALSARYSTSDHFSGLSPITRGKSFLRQAEAILEAHNSDATSGPSLRILQGCIMLACYHLSSGITPRAWLLTGMCSRLAYELGLHRLDRESTKVSSYSPEVSSRTWIDNEEKRRAWWSAWELDNFASTISRRPYGFDRDSADIFLPVSDKDWFSGNPVASASLAYEPLAAWQSLIDCPNQSEQAWYLVSLHFIRLGHELQQASRLTRKNLNDFETAVRYFSLALPPSFDNVEGVFGSEPSSGWITCTHILLQK</sequence>
<dbReference type="PANTHER" id="PTHR47338:SF10">
    <property type="entry name" value="TRANSCRIPTION FACTOR DOMAIN-CONTAINING PROTEIN-RELATED"/>
    <property type="match status" value="1"/>
</dbReference>
<dbReference type="GO" id="GO:0006351">
    <property type="term" value="P:DNA-templated transcription"/>
    <property type="evidence" value="ECO:0007669"/>
    <property type="project" value="InterPro"/>
</dbReference>
<keyword evidence="4" id="KW-0804">Transcription</keyword>
<evidence type="ECO:0000256" key="3">
    <source>
        <dbReference type="ARBA" id="ARBA00023015"/>
    </source>
</evidence>
<proteinExistence type="predicted"/>
<keyword evidence="9" id="KW-1185">Reference proteome</keyword>
<evidence type="ECO:0000259" key="7">
    <source>
        <dbReference type="SMART" id="SM00906"/>
    </source>
</evidence>
<dbReference type="RefSeq" id="XP_016617047.1">
    <property type="nucleotide sequence ID" value="XM_016766749.1"/>
</dbReference>
<dbReference type="Proteomes" id="UP000053789">
    <property type="component" value="Unassembled WGS sequence"/>
</dbReference>
<dbReference type="GO" id="GO:0000981">
    <property type="term" value="F:DNA-binding transcription factor activity, RNA polymerase II-specific"/>
    <property type="evidence" value="ECO:0007669"/>
    <property type="project" value="InterPro"/>
</dbReference>
<feature type="compositionally biased region" description="Polar residues" evidence="6">
    <location>
        <begin position="1"/>
        <end position="10"/>
    </location>
</feature>
<keyword evidence="3" id="KW-0805">Transcription regulation</keyword>
<evidence type="ECO:0000256" key="1">
    <source>
        <dbReference type="ARBA" id="ARBA00004123"/>
    </source>
</evidence>
<dbReference type="VEuPathDB" id="FungiDB:Z519_09023"/>
<dbReference type="Pfam" id="PF04082">
    <property type="entry name" value="Fungal_trans"/>
    <property type="match status" value="1"/>
</dbReference>
<evidence type="ECO:0000313" key="9">
    <source>
        <dbReference type="Proteomes" id="UP000053789"/>
    </source>
</evidence>
<keyword evidence="2" id="KW-0479">Metal-binding</keyword>
<dbReference type="OrthoDB" id="3862662at2759"/>
<dbReference type="InterPro" id="IPR050815">
    <property type="entry name" value="TF_fung"/>
</dbReference>
<dbReference type="GeneID" id="27701951"/>
<evidence type="ECO:0000256" key="5">
    <source>
        <dbReference type="ARBA" id="ARBA00023242"/>
    </source>
</evidence>
<dbReference type="PANTHER" id="PTHR47338">
    <property type="entry name" value="ZN(II)2CYS6 TRANSCRIPTION FACTOR (EUROFUNG)-RELATED"/>
    <property type="match status" value="1"/>
</dbReference>
<keyword evidence="5" id="KW-0539">Nucleus</keyword>
<feature type="region of interest" description="Disordered" evidence="6">
    <location>
        <begin position="54"/>
        <end position="78"/>
    </location>
</feature>
<gene>
    <name evidence="8" type="ORF">Z519_09023</name>
</gene>
<organism evidence="8 9">
    <name type="scientific">Cladophialophora bantiana (strain ATCC 10958 / CBS 173.52 / CDC B-1940 / NIH 8579)</name>
    <name type="common">Xylohypha bantiana</name>
    <dbReference type="NCBI Taxonomy" id="1442370"/>
    <lineage>
        <taxon>Eukaryota</taxon>
        <taxon>Fungi</taxon>
        <taxon>Dikarya</taxon>
        <taxon>Ascomycota</taxon>
        <taxon>Pezizomycotina</taxon>
        <taxon>Eurotiomycetes</taxon>
        <taxon>Chaetothyriomycetidae</taxon>
        <taxon>Chaetothyriales</taxon>
        <taxon>Herpotrichiellaceae</taxon>
        <taxon>Cladophialophora</taxon>
    </lineage>
</organism>
<evidence type="ECO:0000313" key="8">
    <source>
        <dbReference type="EMBL" id="KIW90378.1"/>
    </source>
</evidence>
<feature type="region of interest" description="Disordered" evidence="6">
    <location>
        <begin position="1"/>
        <end position="42"/>
    </location>
</feature>
<dbReference type="GO" id="GO:0003677">
    <property type="term" value="F:DNA binding"/>
    <property type="evidence" value="ECO:0007669"/>
    <property type="project" value="InterPro"/>
</dbReference>